<dbReference type="InterPro" id="IPR004136">
    <property type="entry name" value="NMO"/>
</dbReference>
<dbReference type="SUPFAM" id="SSF51412">
    <property type="entry name" value="Inosine monophosphate dehydrogenase (IMPDH)"/>
    <property type="match status" value="1"/>
</dbReference>
<dbReference type="RefSeq" id="WP_205880176.1">
    <property type="nucleotide sequence ID" value="NZ_BLKU01000005.1"/>
</dbReference>
<organism evidence="4 5">
    <name type="scientific">Mycobacterium kubicae</name>
    <dbReference type="NCBI Taxonomy" id="120959"/>
    <lineage>
        <taxon>Bacteria</taxon>
        <taxon>Bacillati</taxon>
        <taxon>Actinomycetota</taxon>
        <taxon>Actinomycetes</taxon>
        <taxon>Mycobacteriales</taxon>
        <taxon>Mycobacteriaceae</taxon>
        <taxon>Mycobacterium</taxon>
        <taxon>Mycobacterium simiae complex</taxon>
    </lineage>
</organism>
<keyword evidence="2" id="KW-0288">FMN</keyword>
<sequence length="318" mass="33429">MPAIFDLRRLDVPVVQAGMGTVAGHELAAAVSEAGGLGTIAGARAPIADEVAAARRLTGRPIAVNLLLPFVRRGDVEAAAAADVVVTFWGAPRRLAANTWIHQCGSVDEAKAAAAAGADGVIAQGVEAGGHVRGTTPALELLEQVRKAVTIPVLVAGGIVDVHGVREALEAGATAVVVGTRFLLSEECRAHPEYKKRCLEASETVLTELFGLGWPDAPHRVIPNAATRRWLGSDARGPHWLRLGNRITSRLANSMPAAAQNRAVRAQLPPWLPYAIAQPPADDQPAELVDSRPLYAGENVGRINDIRPAGELVRLLTP</sequence>
<dbReference type="PANTHER" id="PTHR32332:SF20">
    <property type="entry name" value="2-NITROPROPANE DIOXYGENASE-LIKE PROTEIN"/>
    <property type="match status" value="1"/>
</dbReference>
<gene>
    <name evidence="4" type="ORF">MKUB_54210</name>
</gene>
<dbReference type="Gene3D" id="3.20.20.70">
    <property type="entry name" value="Aldolase class I"/>
    <property type="match status" value="1"/>
</dbReference>
<proteinExistence type="predicted"/>
<evidence type="ECO:0008006" key="6">
    <source>
        <dbReference type="Google" id="ProtNLM"/>
    </source>
</evidence>
<evidence type="ECO:0000256" key="1">
    <source>
        <dbReference type="ARBA" id="ARBA00022630"/>
    </source>
</evidence>
<dbReference type="EMBL" id="BLKU01000005">
    <property type="protein sequence ID" value="GFG67931.1"/>
    <property type="molecule type" value="Genomic_DNA"/>
</dbReference>
<keyword evidence="5" id="KW-1185">Reference proteome</keyword>
<dbReference type="CDD" id="cd04730">
    <property type="entry name" value="NPD_like"/>
    <property type="match status" value="1"/>
</dbReference>
<keyword evidence="3" id="KW-0560">Oxidoreductase</keyword>
<dbReference type="PANTHER" id="PTHR32332">
    <property type="entry name" value="2-NITROPROPANE DIOXYGENASE"/>
    <property type="match status" value="1"/>
</dbReference>
<name>A0ABQ1BWB6_9MYCO</name>
<protein>
    <recommendedName>
        <fullName evidence="6">Nitronate monooxygenase</fullName>
    </recommendedName>
</protein>
<evidence type="ECO:0000256" key="2">
    <source>
        <dbReference type="ARBA" id="ARBA00022643"/>
    </source>
</evidence>
<evidence type="ECO:0000256" key="3">
    <source>
        <dbReference type="ARBA" id="ARBA00023002"/>
    </source>
</evidence>
<reference evidence="4 5" key="1">
    <citation type="journal article" date="2019" name="Emerg. Microbes Infect.">
        <title>Comprehensive subspecies identification of 175 nontuberculous mycobacteria species based on 7547 genomic profiles.</title>
        <authorList>
            <person name="Matsumoto Y."/>
            <person name="Kinjo T."/>
            <person name="Motooka D."/>
            <person name="Nabeya D."/>
            <person name="Jung N."/>
            <person name="Uechi K."/>
            <person name="Horii T."/>
            <person name="Iida T."/>
            <person name="Fujita J."/>
            <person name="Nakamura S."/>
        </authorList>
    </citation>
    <scope>NUCLEOTIDE SEQUENCE [LARGE SCALE GENOMIC DNA]</scope>
    <source>
        <strain evidence="4 5">JCM 13573</strain>
    </source>
</reference>
<accession>A0ABQ1BWB6</accession>
<comment type="caution">
    <text evidence="4">The sequence shown here is derived from an EMBL/GenBank/DDBJ whole genome shotgun (WGS) entry which is preliminary data.</text>
</comment>
<evidence type="ECO:0000313" key="4">
    <source>
        <dbReference type="EMBL" id="GFG67931.1"/>
    </source>
</evidence>
<evidence type="ECO:0000313" key="5">
    <source>
        <dbReference type="Proteomes" id="UP000465306"/>
    </source>
</evidence>
<dbReference type="Pfam" id="PF03060">
    <property type="entry name" value="NMO"/>
    <property type="match status" value="2"/>
</dbReference>
<keyword evidence="1" id="KW-0285">Flavoprotein</keyword>
<dbReference type="InterPro" id="IPR013785">
    <property type="entry name" value="Aldolase_TIM"/>
</dbReference>
<dbReference type="Proteomes" id="UP000465306">
    <property type="component" value="Unassembled WGS sequence"/>
</dbReference>